<accession>A0A6M5YX94</accession>
<evidence type="ECO:0000313" key="3">
    <source>
        <dbReference type="Proteomes" id="UP000503447"/>
    </source>
</evidence>
<gene>
    <name evidence="2" type="ORF">FTUN_6190</name>
</gene>
<protein>
    <recommendedName>
        <fullName evidence="4">Transmembrane protein</fullName>
    </recommendedName>
</protein>
<feature type="transmembrane region" description="Helical" evidence="1">
    <location>
        <begin position="40"/>
        <end position="58"/>
    </location>
</feature>
<evidence type="ECO:0000313" key="2">
    <source>
        <dbReference type="EMBL" id="QJW98595.1"/>
    </source>
</evidence>
<keyword evidence="1" id="KW-1133">Transmembrane helix</keyword>
<dbReference type="RefSeq" id="WP_171473733.1">
    <property type="nucleotide sequence ID" value="NZ_CP053452.2"/>
</dbReference>
<feature type="transmembrane region" description="Helical" evidence="1">
    <location>
        <begin position="65"/>
        <end position="83"/>
    </location>
</feature>
<name>A0A6M5YX94_9BACT</name>
<reference evidence="3" key="1">
    <citation type="submission" date="2020-05" db="EMBL/GenBank/DDBJ databases">
        <title>Frigoriglobus tundricola gen. nov., sp. nov., a psychrotolerant cellulolytic planctomycete of the family Gemmataceae with two divergent copies of 16S rRNA gene.</title>
        <authorList>
            <person name="Kulichevskaya I.S."/>
            <person name="Ivanova A.A."/>
            <person name="Naumoff D.G."/>
            <person name="Beletsky A.V."/>
            <person name="Rijpstra W.I.C."/>
            <person name="Sinninghe Damste J.S."/>
            <person name="Mardanov A.V."/>
            <person name="Ravin N.V."/>
            <person name="Dedysh S.N."/>
        </authorList>
    </citation>
    <scope>NUCLEOTIDE SEQUENCE [LARGE SCALE GENOMIC DNA]</scope>
    <source>
        <strain evidence="3">PL17</strain>
    </source>
</reference>
<feature type="transmembrane region" description="Helical" evidence="1">
    <location>
        <begin position="12"/>
        <end position="34"/>
    </location>
</feature>
<keyword evidence="1" id="KW-0472">Membrane</keyword>
<dbReference type="KEGG" id="ftj:FTUN_6190"/>
<keyword evidence="1" id="KW-0812">Transmembrane</keyword>
<feature type="transmembrane region" description="Helical" evidence="1">
    <location>
        <begin position="130"/>
        <end position="150"/>
    </location>
</feature>
<proteinExistence type="predicted"/>
<dbReference type="Proteomes" id="UP000503447">
    <property type="component" value="Chromosome"/>
</dbReference>
<dbReference type="EMBL" id="CP053452">
    <property type="protein sequence ID" value="QJW98595.1"/>
    <property type="molecule type" value="Genomic_DNA"/>
</dbReference>
<dbReference type="AlphaFoldDB" id="A0A6M5YX94"/>
<organism evidence="2 3">
    <name type="scientific">Frigoriglobus tundricola</name>
    <dbReference type="NCBI Taxonomy" id="2774151"/>
    <lineage>
        <taxon>Bacteria</taxon>
        <taxon>Pseudomonadati</taxon>
        <taxon>Planctomycetota</taxon>
        <taxon>Planctomycetia</taxon>
        <taxon>Gemmatales</taxon>
        <taxon>Gemmataceae</taxon>
        <taxon>Frigoriglobus</taxon>
    </lineage>
</organism>
<evidence type="ECO:0008006" key="4">
    <source>
        <dbReference type="Google" id="ProtNLM"/>
    </source>
</evidence>
<evidence type="ECO:0000256" key="1">
    <source>
        <dbReference type="SAM" id="Phobius"/>
    </source>
</evidence>
<keyword evidence="3" id="KW-1185">Reference proteome</keyword>
<sequence>MPPLFGHAGWGGIVETLACMFLCSAVWIVGFALAGAVFRSPVLVGFSFVLAVAVVANIELSSDGYMLWAIILLAPLAAAGSFLPNYLSDSTDDAEGAAVVAWPTGVIERETLLSPTEWERSGPVIFRFPIVWLFKLCLLLFLLSTVAMLWG</sequence>